<feature type="transmembrane region" description="Helical" evidence="11">
    <location>
        <begin position="157"/>
        <end position="179"/>
    </location>
</feature>
<feature type="transmembrane region" description="Helical" evidence="11">
    <location>
        <begin position="72"/>
        <end position="92"/>
    </location>
</feature>
<keyword evidence="8 13" id="KW-0675">Receptor</keyword>
<protein>
    <submittedName>
        <fullName evidence="13">G-protein coupled receptor 173</fullName>
    </submittedName>
</protein>
<evidence type="ECO:0000256" key="8">
    <source>
        <dbReference type="ARBA" id="ARBA00023170"/>
    </source>
</evidence>
<evidence type="ECO:0000256" key="4">
    <source>
        <dbReference type="ARBA" id="ARBA00022989"/>
    </source>
</evidence>
<dbReference type="AlphaFoldDB" id="A0AA47NQU3"/>
<comment type="subcellular location">
    <subcellularLocation>
        <location evidence="1">Cell membrane</location>
        <topology evidence="1">Multi-pass membrane protein</topology>
    </subcellularLocation>
</comment>
<dbReference type="PRINTS" id="PR00237">
    <property type="entry name" value="GPCRRHODOPSN"/>
</dbReference>
<feature type="transmembrane region" description="Helical" evidence="11">
    <location>
        <begin position="120"/>
        <end position="145"/>
    </location>
</feature>
<evidence type="ECO:0000256" key="10">
    <source>
        <dbReference type="ARBA" id="ARBA00023224"/>
    </source>
</evidence>
<dbReference type="GO" id="GO:0005886">
    <property type="term" value="C:plasma membrane"/>
    <property type="evidence" value="ECO:0007669"/>
    <property type="project" value="UniProtKB-SubCell"/>
</dbReference>
<comment type="caution">
    <text evidence="13">The sequence shown here is derived from an EMBL/GenBank/DDBJ whole genome shotgun (WGS) entry which is preliminary data.</text>
</comment>
<evidence type="ECO:0000256" key="2">
    <source>
        <dbReference type="ARBA" id="ARBA00022475"/>
    </source>
</evidence>
<evidence type="ECO:0000313" key="13">
    <source>
        <dbReference type="EMBL" id="KAK0134926.1"/>
    </source>
</evidence>
<accession>A0AA47NQU3</accession>
<feature type="domain" description="G-protein coupled receptors family 1 profile" evidence="12">
    <location>
        <begin position="51"/>
        <end position="366"/>
    </location>
</feature>
<evidence type="ECO:0000256" key="11">
    <source>
        <dbReference type="SAM" id="Phobius"/>
    </source>
</evidence>
<feature type="transmembrane region" description="Helical" evidence="11">
    <location>
        <begin position="38"/>
        <end position="60"/>
    </location>
</feature>
<dbReference type="EMBL" id="JAOPHQ010005522">
    <property type="protein sequence ID" value="KAK0134926.1"/>
    <property type="molecule type" value="Genomic_DNA"/>
</dbReference>
<keyword evidence="3 11" id="KW-0812">Transmembrane</keyword>
<keyword evidence="6 11" id="KW-0472">Membrane</keyword>
<evidence type="ECO:0000256" key="3">
    <source>
        <dbReference type="ARBA" id="ARBA00022692"/>
    </source>
</evidence>
<dbReference type="InterPro" id="IPR000276">
    <property type="entry name" value="GPCR_Rhodpsn"/>
</dbReference>
<evidence type="ECO:0000256" key="6">
    <source>
        <dbReference type="ARBA" id="ARBA00023136"/>
    </source>
</evidence>
<feature type="transmembrane region" description="Helical" evidence="11">
    <location>
        <begin position="316"/>
        <end position="340"/>
    </location>
</feature>
<feature type="transmembrane region" description="Helical" evidence="11">
    <location>
        <begin position="206"/>
        <end position="231"/>
    </location>
</feature>
<dbReference type="Proteomes" id="UP001174136">
    <property type="component" value="Unassembled WGS sequence"/>
</dbReference>
<proteinExistence type="predicted"/>
<dbReference type="PANTHER" id="PTHR19268">
    <property type="entry name" value="G PROTEIN-COUPLED RECEPTOR"/>
    <property type="match status" value="1"/>
</dbReference>
<keyword evidence="9" id="KW-0325">Glycoprotein</keyword>
<dbReference type="InterPro" id="IPR017452">
    <property type="entry name" value="GPCR_Rhodpsn_7TM"/>
</dbReference>
<organism evidence="13 14">
    <name type="scientific">Merluccius polli</name>
    <name type="common">Benguela hake</name>
    <name type="synonym">Merluccius cadenati</name>
    <dbReference type="NCBI Taxonomy" id="89951"/>
    <lineage>
        <taxon>Eukaryota</taxon>
        <taxon>Metazoa</taxon>
        <taxon>Chordata</taxon>
        <taxon>Craniata</taxon>
        <taxon>Vertebrata</taxon>
        <taxon>Euteleostomi</taxon>
        <taxon>Actinopterygii</taxon>
        <taxon>Neopterygii</taxon>
        <taxon>Teleostei</taxon>
        <taxon>Neoteleostei</taxon>
        <taxon>Acanthomorphata</taxon>
        <taxon>Zeiogadaria</taxon>
        <taxon>Gadariae</taxon>
        <taxon>Gadiformes</taxon>
        <taxon>Gadoidei</taxon>
        <taxon>Merlucciidae</taxon>
        <taxon>Merluccius</taxon>
    </lineage>
</organism>
<keyword evidence="7" id="KW-1015">Disulfide bond</keyword>
<evidence type="ECO:0000256" key="7">
    <source>
        <dbReference type="ARBA" id="ARBA00023157"/>
    </source>
</evidence>
<keyword evidence="2" id="KW-1003">Cell membrane</keyword>
<dbReference type="Gene3D" id="1.20.1070.10">
    <property type="entry name" value="Rhodopsin 7-helix transmembrane proteins"/>
    <property type="match status" value="1"/>
</dbReference>
<dbReference type="SUPFAM" id="SSF81321">
    <property type="entry name" value="Family A G protein-coupled receptor-like"/>
    <property type="match status" value="1"/>
</dbReference>
<dbReference type="GO" id="GO:0004930">
    <property type="term" value="F:G protein-coupled receptor activity"/>
    <property type="evidence" value="ECO:0007669"/>
    <property type="project" value="UniProtKB-KW"/>
</dbReference>
<feature type="transmembrane region" description="Helical" evidence="11">
    <location>
        <begin position="346"/>
        <end position="369"/>
    </location>
</feature>
<dbReference type="PANTHER" id="PTHR19268:SF8">
    <property type="entry name" value="G-PROTEIN COUPLED RECEPTOR 27-RELATED"/>
    <property type="match status" value="1"/>
</dbReference>
<name>A0AA47NQU3_MERPO</name>
<dbReference type="InterPro" id="IPR051509">
    <property type="entry name" value="GPCR_Orphan/Phoenixin"/>
</dbReference>
<dbReference type="Pfam" id="PF00001">
    <property type="entry name" value="7tm_1"/>
    <property type="match status" value="1"/>
</dbReference>
<keyword evidence="5" id="KW-0297">G-protein coupled receptor</keyword>
<sequence length="397" mass="41665">MANASDFGEESSSSSGPPSASLRHYAAAAAAAASAAELASLGLLICVGLAGNGALSLLLLRDASLRRAPYFFLLDLCLADVVRSAVCLPFVVASVRGGGGSGSEGSGGSWGSGSALRCRLAAFLSAMLCFHAAFLLLGVSVTRYLAVAHHRFYAKRVTTACASAAVVCAAWTLAAAMALPPALSGTYVYEEEQQCVFQHRRNNNDALGFALTLAAAVAATHAVYAKVLCFVRGHRKMKPAQPAVPAVSRDWTFHGPGASGQAAANWIAGFGRGPTPPTLVGVRQASRGGGSGGGGASRRLLVLDEFKAEKRVGRMYYMITLAFLVLWAPYWAACCVRVFARAVPQVYLSAAAWMSFAQAGATPVVSLAFNKELRARLRARLRWRSAPRTPTEPYCVT</sequence>
<evidence type="ECO:0000256" key="9">
    <source>
        <dbReference type="ARBA" id="ARBA00023180"/>
    </source>
</evidence>
<evidence type="ECO:0000313" key="14">
    <source>
        <dbReference type="Proteomes" id="UP001174136"/>
    </source>
</evidence>
<gene>
    <name evidence="13" type="primary">GPR173</name>
    <name evidence="13" type="ORF">N1851_029261</name>
</gene>
<keyword evidence="14" id="KW-1185">Reference proteome</keyword>
<evidence type="ECO:0000259" key="12">
    <source>
        <dbReference type="PROSITE" id="PS50262"/>
    </source>
</evidence>
<keyword evidence="4 11" id="KW-1133">Transmembrane helix</keyword>
<keyword evidence="10" id="KW-0807">Transducer</keyword>
<reference evidence="13" key="1">
    <citation type="journal article" date="2023" name="Front. Mar. Sci.">
        <title>A new Merluccius polli reference genome to investigate the effects of global change in West African waters.</title>
        <authorList>
            <person name="Mateo J.L."/>
            <person name="Blanco-Fernandez C."/>
            <person name="Garcia-Vazquez E."/>
            <person name="Machado-Schiaffino G."/>
        </authorList>
    </citation>
    <scope>NUCLEOTIDE SEQUENCE</scope>
    <source>
        <strain evidence="13">C29</strain>
        <tissue evidence="13">Fin</tissue>
    </source>
</reference>
<evidence type="ECO:0000256" key="1">
    <source>
        <dbReference type="ARBA" id="ARBA00004651"/>
    </source>
</evidence>
<dbReference type="PROSITE" id="PS50262">
    <property type="entry name" value="G_PROTEIN_RECEP_F1_2"/>
    <property type="match status" value="1"/>
</dbReference>
<evidence type="ECO:0000256" key="5">
    <source>
        <dbReference type="ARBA" id="ARBA00023040"/>
    </source>
</evidence>